<evidence type="ECO:0000313" key="1">
    <source>
        <dbReference type="EMBL" id="SMG47526.1"/>
    </source>
</evidence>
<dbReference type="AlphaFoldDB" id="A0A1X7L0Z3"/>
<dbReference type="GO" id="GO:0016740">
    <property type="term" value="F:transferase activity"/>
    <property type="evidence" value="ECO:0007669"/>
    <property type="project" value="UniProtKB-KW"/>
</dbReference>
<dbReference type="Pfam" id="PF04230">
    <property type="entry name" value="PS_pyruv_trans"/>
    <property type="match status" value="1"/>
</dbReference>
<accession>A0A1X7L0Z3</accession>
<dbReference type="EMBL" id="FXAU01000007">
    <property type="protein sequence ID" value="SMG47526.1"/>
    <property type="molecule type" value="Genomic_DNA"/>
</dbReference>
<sequence length="355" mass="40689">MKIGVLTLPFNNNYGGILQSYALQSVLKKRGHDVKFIKRLPNKYTDSLISKLKWFLGYSYWRDLKDNKQVKEFSMFEKQFMCATDSIRMDKEFNKLDKENLELLLVGSDQVWRANYTRDRLTNYFFDFAFDKGIKKASYAASFGTDVWEANSSKEDVKKLLDTFSGISVRETSGVEICKEVFDVSAEHILDPTFLIDVEEYLSLPYERQGGNNDVLVYLLDPTAEKFQITSEVVASNRGNAVYTGFGPEGKKKYIEIGEWVRYFSTCKYVVTDSFHGCVFALIFKKPFVVIGNSGRGLTRFDSLLSSFQLSDRLIKGHNDLQNIQIDYVVNEALIDQVIAESRINSDLFLKKLGV</sequence>
<evidence type="ECO:0000313" key="2">
    <source>
        <dbReference type="Proteomes" id="UP000192980"/>
    </source>
</evidence>
<dbReference type="OrthoDB" id="9799278at2"/>
<dbReference type="RefSeq" id="WP_085474128.1">
    <property type="nucleotide sequence ID" value="NZ_CP038029.1"/>
</dbReference>
<name>A0A1X7L0Z3_9SPHI</name>
<organism evidence="1 2">
    <name type="scientific">Sphingobacterium psychroaquaticum</name>
    <dbReference type="NCBI Taxonomy" id="561061"/>
    <lineage>
        <taxon>Bacteria</taxon>
        <taxon>Pseudomonadati</taxon>
        <taxon>Bacteroidota</taxon>
        <taxon>Sphingobacteriia</taxon>
        <taxon>Sphingobacteriales</taxon>
        <taxon>Sphingobacteriaceae</taxon>
        <taxon>Sphingobacterium</taxon>
    </lineage>
</organism>
<dbReference type="STRING" id="561061.SAMN05660862_3446"/>
<dbReference type="InterPro" id="IPR007345">
    <property type="entry name" value="Polysacch_pyruvyl_Trfase"/>
</dbReference>
<proteinExistence type="predicted"/>
<protein>
    <submittedName>
        <fullName evidence="1">Polysaccharide pyruvyl transferase</fullName>
    </submittedName>
</protein>
<dbReference type="Proteomes" id="UP000192980">
    <property type="component" value="Unassembled WGS sequence"/>
</dbReference>
<keyword evidence="2" id="KW-1185">Reference proteome</keyword>
<reference evidence="1 2" key="1">
    <citation type="submission" date="2017-04" db="EMBL/GenBank/DDBJ databases">
        <authorList>
            <person name="Afonso C.L."/>
            <person name="Miller P.J."/>
            <person name="Scott M.A."/>
            <person name="Spackman E."/>
            <person name="Goraichik I."/>
            <person name="Dimitrov K.M."/>
            <person name="Suarez D.L."/>
            <person name="Swayne D.E."/>
        </authorList>
    </citation>
    <scope>NUCLEOTIDE SEQUENCE [LARGE SCALE GENOMIC DNA]</scope>
    <source>
        <strain evidence="1 2">DSM 22418</strain>
    </source>
</reference>
<gene>
    <name evidence="1" type="ORF">SAMN05660862_3446</name>
</gene>
<keyword evidence="1" id="KW-0808">Transferase</keyword>